<dbReference type="GO" id="GO:0043295">
    <property type="term" value="F:glutathione binding"/>
    <property type="evidence" value="ECO:0007669"/>
    <property type="project" value="TreeGrafter"/>
</dbReference>
<dbReference type="InterPro" id="IPR040079">
    <property type="entry name" value="Glutathione_S-Trfase"/>
</dbReference>
<dbReference type="PANTHER" id="PTHR43900">
    <property type="entry name" value="GLUTATHIONE S-TRANSFERASE RHO"/>
    <property type="match status" value="1"/>
</dbReference>
<evidence type="ECO:0000256" key="1">
    <source>
        <dbReference type="ARBA" id="ARBA00007409"/>
    </source>
</evidence>
<dbReference type="InterPro" id="IPR036249">
    <property type="entry name" value="Thioredoxin-like_sf"/>
</dbReference>
<sequence>MPAFTLYGAPGTTNTDRVRLTLAEGGFTDYELVHLDLHKGEQKSEEHKRRHPWGKIPVVVFPDGFTLYESRAICKYLCKKYAIPLLPRASDAEATALLEQAESVEAAYFAAPAGTISFEKFAKSKFFGLSADEAAVSKALGTLESFFDVVAALLRERSYMAGNDFTVVDLYYIPSIQKLIACGYGHVVFSREAVGDWWERCINRPAVQRIVAVEKETALEADR</sequence>
<dbReference type="PROSITE" id="PS50405">
    <property type="entry name" value="GST_CTER"/>
    <property type="match status" value="1"/>
</dbReference>
<dbReference type="STRING" id="43265.A0A545VCU2"/>
<dbReference type="GO" id="GO:0006749">
    <property type="term" value="P:glutathione metabolic process"/>
    <property type="evidence" value="ECO:0007669"/>
    <property type="project" value="TreeGrafter"/>
</dbReference>
<keyword evidence="3 8" id="KW-0808">Transferase</keyword>
<evidence type="ECO:0000256" key="5">
    <source>
        <dbReference type="RuleBase" id="RU003494"/>
    </source>
</evidence>
<dbReference type="Proteomes" id="UP000315783">
    <property type="component" value="Unassembled WGS sequence"/>
</dbReference>
<dbReference type="EC" id="2.5.1.18" evidence="2"/>
<evidence type="ECO:0000256" key="3">
    <source>
        <dbReference type="ARBA" id="ARBA00022679"/>
    </source>
</evidence>
<dbReference type="PROSITE" id="PS50404">
    <property type="entry name" value="GST_NTER"/>
    <property type="match status" value="1"/>
</dbReference>
<dbReference type="SFLD" id="SFLDS00019">
    <property type="entry name" value="Glutathione_Transferase_(cytos"/>
    <property type="match status" value="1"/>
</dbReference>
<comment type="catalytic activity">
    <reaction evidence="4">
        <text>RX + glutathione = an S-substituted glutathione + a halide anion + H(+)</text>
        <dbReference type="Rhea" id="RHEA:16437"/>
        <dbReference type="ChEBI" id="CHEBI:15378"/>
        <dbReference type="ChEBI" id="CHEBI:16042"/>
        <dbReference type="ChEBI" id="CHEBI:17792"/>
        <dbReference type="ChEBI" id="CHEBI:57925"/>
        <dbReference type="ChEBI" id="CHEBI:90779"/>
        <dbReference type="EC" id="2.5.1.18"/>
    </reaction>
</comment>
<dbReference type="GO" id="GO:0004364">
    <property type="term" value="F:glutathione transferase activity"/>
    <property type="evidence" value="ECO:0007669"/>
    <property type="project" value="UniProtKB-EC"/>
</dbReference>
<dbReference type="SFLD" id="SFLDG00358">
    <property type="entry name" value="Main_(cytGST)"/>
    <property type="match status" value="1"/>
</dbReference>
<comment type="similarity">
    <text evidence="1 5">Belongs to the GST superfamily.</text>
</comment>
<keyword evidence="9" id="KW-1185">Reference proteome</keyword>
<dbReference type="EMBL" id="SPUK01000002">
    <property type="protein sequence ID" value="TQV99552.1"/>
    <property type="molecule type" value="Genomic_DNA"/>
</dbReference>
<dbReference type="AlphaFoldDB" id="A0A545VCU2"/>
<comment type="caution">
    <text evidence="8">The sequence shown here is derived from an EMBL/GenBank/DDBJ whole genome shotgun (WGS) entry which is preliminary data.</text>
</comment>
<dbReference type="InterPro" id="IPR036282">
    <property type="entry name" value="Glutathione-S-Trfase_C_sf"/>
</dbReference>
<dbReference type="Gene3D" id="1.20.1050.10">
    <property type="match status" value="1"/>
</dbReference>
<evidence type="ECO:0000313" key="9">
    <source>
        <dbReference type="Proteomes" id="UP000315783"/>
    </source>
</evidence>
<evidence type="ECO:0000313" key="8">
    <source>
        <dbReference type="EMBL" id="TQV99552.1"/>
    </source>
</evidence>
<evidence type="ECO:0000259" key="7">
    <source>
        <dbReference type="PROSITE" id="PS50405"/>
    </source>
</evidence>
<proteinExistence type="inferred from homology"/>
<gene>
    <name evidence="8" type="ORF">IF1G_01767</name>
</gene>
<dbReference type="Gene3D" id="3.40.30.10">
    <property type="entry name" value="Glutaredoxin"/>
    <property type="match status" value="1"/>
</dbReference>
<evidence type="ECO:0000259" key="6">
    <source>
        <dbReference type="PROSITE" id="PS50404"/>
    </source>
</evidence>
<protein>
    <recommendedName>
        <fullName evidence="2">glutathione transferase</fullName>
        <ecNumber evidence="2">2.5.1.18</ecNumber>
    </recommendedName>
</protein>
<evidence type="ECO:0000256" key="2">
    <source>
        <dbReference type="ARBA" id="ARBA00012452"/>
    </source>
</evidence>
<dbReference type="OrthoDB" id="249703at2759"/>
<accession>A0A545VCU2</accession>
<feature type="domain" description="GST C-terminal" evidence="7">
    <location>
        <begin position="91"/>
        <end position="223"/>
    </location>
</feature>
<dbReference type="GO" id="GO:0005737">
    <property type="term" value="C:cytoplasm"/>
    <property type="evidence" value="ECO:0007669"/>
    <property type="project" value="TreeGrafter"/>
</dbReference>
<dbReference type="Pfam" id="PF00043">
    <property type="entry name" value="GST_C"/>
    <property type="match status" value="1"/>
</dbReference>
<dbReference type="Pfam" id="PF02798">
    <property type="entry name" value="GST_N"/>
    <property type="match status" value="1"/>
</dbReference>
<evidence type="ECO:0000256" key="4">
    <source>
        <dbReference type="ARBA" id="ARBA00047960"/>
    </source>
</evidence>
<dbReference type="SUPFAM" id="SSF47616">
    <property type="entry name" value="GST C-terminal domain-like"/>
    <property type="match status" value="1"/>
</dbReference>
<dbReference type="InterPro" id="IPR004046">
    <property type="entry name" value="GST_C"/>
</dbReference>
<dbReference type="SUPFAM" id="SSF52833">
    <property type="entry name" value="Thioredoxin-like"/>
    <property type="match status" value="1"/>
</dbReference>
<dbReference type="InterPro" id="IPR010987">
    <property type="entry name" value="Glutathione-S-Trfase_C-like"/>
</dbReference>
<reference evidence="8 9" key="1">
    <citation type="journal article" date="2019" name="Appl. Microbiol. Biotechnol.">
        <title>Genome sequence of Isaria javanica and comparative genome analysis insights into family S53 peptidase evolution in fungal entomopathogens.</title>
        <authorList>
            <person name="Lin R."/>
            <person name="Zhang X."/>
            <person name="Xin B."/>
            <person name="Zou M."/>
            <person name="Gao Y."/>
            <person name="Qin F."/>
            <person name="Hu Q."/>
            <person name="Xie B."/>
            <person name="Cheng X."/>
        </authorList>
    </citation>
    <scope>NUCLEOTIDE SEQUENCE [LARGE SCALE GENOMIC DNA]</scope>
    <source>
        <strain evidence="8 9">IJ1G</strain>
    </source>
</reference>
<dbReference type="PANTHER" id="PTHR43900:SF3">
    <property type="entry name" value="GLUTATHIONE S-TRANSFERASE RHO"/>
    <property type="match status" value="1"/>
</dbReference>
<dbReference type="InterPro" id="IPR004045">
    <property type="entry name" value="Glutathione_S-Trfase_N"/>
</dbReference>
<name>A0A545VCU2_9HYPO</name>
<organism evidence="8 9">
    <name type="scientific">Cordyceps javanica</name>
    <dbReference type="NCBI Taxonomy" id="43265"/>
    <lineage>
        <taxon>Eukaryota</taxon>
        <taxon>Fungi</taxon>
        <taxon>Dikarya</taxon>
        <taxon>Ascomycota</taxon>
        <taxon>Pezizomycotina</taxon>
        <taxon>Sordariomycetes</taxon>
        <taxon>Hypocreomycetidae</taxon>
        <taxon>Hypocreales</taxon>
        <taxon>Cordycipitaceae</taxon>
        <taxon>Cordyceps</taxon>
    </lineage>
</organism>
<feature type="domain" description="GST N-terminal" evidence="6">
    <location>
        <begin position="2"/>
        <end position="85"/>
    </location>
</feature>
<dbReference type="CDD" id="cd03053">
    <property type="entry name" value="GST_N_Phi"/>
    <property type="match status" value="1"/>
</dbReference>